<feature type="region of interest" description="Disordered" evidence="1">
    <location>
        <begin position="94"/>
        <end position="120"/>
    </location>
</feature>
<comment type="caution">
    <text evidence="2">The sequence shown here is derived from an EMBL/GenBank/DDBJ whole genome shotgun (WGS) entry which is preliminary data.</text>
</comment>
<gene>
    <name evidence="2" type="ORF">FVF58_35095</name>
</gene>
<dbReference type="Proteomes" id="UP000325273">
    <property type="component" value="Unassembled WGS sequence"/>
</dbReference>
<feature type="compositionally biased region" description="Low complexity" evidence="1">
    <location>
        <begin position="95"/>
        <end position="104"/>
    </location>
</feature>
<dbReference type="EMBL" id="VTUZ01000033">
    <property type="protein sequence ID" value="KAA1003697.1"/>
    <property type="molecule type" value="Genomic_DNA"/>
</dbReference>
<name>A0A5B0GJU3_9BURK</name>
<reference evidence="2 3" key="1">
    <citation type="submission" date="2019-08" db="EMBL/GenBank/DDBJ databases">
        <title>Paraburkholderia sp. DCY113.</title>
        <authorList>
            <person name="Kang J."/>
        </authorList>
    </citation>
    <scope>NUCLEOTIDE SEQUENCE [LARGE SCALE GENOMIC DNA]</scope>
    <source>
        <strain evidence="2 3">DCY113</strain>
    </source>
</reference>
<evidence type="ECO:0000313" key="3">
    <source>
        <dbReference type="Proteomes" id="UP000325273"/>
    </source>
</evidence>
<accession>A0A5B0GJU3</accession>
<dbReference type="AlphaFoldDB" id="A0A5B0GJU3"/>
<keyword evidence="3" id="KW-1185">Reference proteome</keyword>
<protein>
    <submittedName>
        <fullName evidence="2">Uncharacterized protein</fullName>
    </submittedName>
</protein>
<sequence>MADTFELVALALPADVAPETLPAAVKRLVADCWPGMSRGQLVARARRHALQPSLRAHGPSAPGETGLFSLTLTAAGGVVRLIAHLRRVARRRASARATVSAKTSKLSRPPLRDPRQASLF</sequence>
<dbReference type="RefSeq" id="WP_149674315.1">
    <property type="nucleotide sequence ID" value="NZ_VTUZ01000033.1"/>
</dbReference>
<proteinExistence type="predicted"/>
<feature type="compositionally biased region" description="Basic and acidic residues" evidence="1">
    <location>
        <begin position="110"/>
        <end position="120"/>
    </location>
</feature>
<evidence type="ECO:0000313" key="2">
    <source>
        <dbReference type="EMBL" id="KAA1003697.1"/>
    </source>
</evidence>
<evidence type="ECO:0000256" key="1">
    <source>
        <dbReference type="SAM" id="MobiDB-lite"/>
    </source>
</evidence>
<organism evidence="2 3">
    <name type="scientific">Paraburkholderia panacisoli</name>
    <dbReference type="NCBI Taxonomy" id="2603818"/>
    <lineage>
        <taxon>Bacteria</taxon>
        <taxon>Pseudomonadati</taxon>
        <taxon>Pseudomonadota</taxon>
        <taxon>Betaproteobacteria</taxon>
        <taxon>Burkholderiales</taxon>
        <taxon>Burkholderiaceae</taxon>
        <taxon>Paraburkholderia</taxon>
    </lineage>
</organism>